<dbReference type="InterPro" id="IPR001461">
    <property type="entry name" value="Aspartic_peptidase_A1"/>
</dbReference>
<feature type="domain" description="Peptidase A1" evidence="4">
    <location>
        <begin position="76"/>
        <end position="378"/>
    </location>
</feature>
<dbReference type="Gene3D" id="2.40.70.10">
    <property type="entry name" value="Acid Proteases"/>
    <property type="match status" value="2"/>
</dbReference>
<evidence type="ECO:0000259" key="4">
    <source>
        <dbReference type="PROSITE" id="PS51767"/>
    </source>
</evidence>
<feature type="disulfide bond" evidence="2">
    <location>
        <begin position="105"/>
        <end position="113"/>
    </location>
</feature>
<dbReference type="Proteomes" id="UP001165289">
    <property type="component" value="Unassembled WGS sequence"/>
</dbReference>
<dbReference type="AlphaFoldDB" id="A0AAV7JC71"/>
<evidence type="ECO:0000313" key="6">
    <source>
        <dbReference type="Proteomes" id="UP001165289"/>
    </source>
</evidence>
<sequence length="383" mass="42985">MYSRMCLLCIIVTLSLGYVASKSGVEENDKQFSVPLEVIHPRDWNCKLMSNQSKCEVDLETVDDAPAQRIRHGLVYLMQVVIAKQIFNVQLDTGSDLLWIFGDKCLDGKNKNCAGHPKYVVDKKQKYKSFRIDYADEYVEGDLVHDEVHITDLITVHDMQFGAADDLSEAQDGNDGVIGLNMNIEYNQPSAIYFMIEQKLITRPVYSLYLEAGPNKKVGGEITFGGRMDKVIVPKSAVGVDMLPGGQTIIKMTSISINKDEFCIKGMGPCMVEVDSGAPAVYSPKAFVDVINAIIHPDDENMVACESRSIAPTIEILFGKQRITLEPEYYIILIEKECYSTIVLNPLGEGSADFIFGVSFFYKYYIEFDFTPKKEAIIFYNKV</sequence>
<comment type="similarity">
    <text evidence="1">Belongs to the peptidase A1 family.</text>
</comment>
<dbReference type="PROSITE" id="PS51767">
    <property type="entry name" value="PEPTIDASE_A1"/>
    <property type="match status" value="1"/>
</dbReference>
<protein>
    <submittedName>
        <fullName evidence="5">Aspartic proteinase 1</fullName>
    </submittedName>
</protein>
<evidence type="ECO:0000313" key="5">
    <source>
        <dbReference type="EMBL" id="KAI6646314.1"/>
    </source>
</evidence>
<dbReference type="GO" id="GO:0004190">
    <property type="term" value="F:aspartic-type endopeptidase activity"/>
    <property type="evidence" value="ECO:0007669"/>
    <property type="project" value="InterPro"/>
</dbReference>
<dbReference type="Pfam" id="PF00026">
    <property type="entry name" value="Asp"/>
    <property type="match status" value="1"/>
</dbReference>
<proteinExistence type="inferred from homology"/>
<gene>
    <name evidence="5" type="ORF">LOD99_9266</name>
</gene>
<dbReference type="EMBL" id="JAKMXF010000356">
    <property type="protein sequence ID" value="KAI6646314.1"/>
    <property type="molecule type" value="Genomic_DNA"/>
</dbReference>
<evidence type="ECO:0000256" key="1">
    <source>
        <dbReference type="ARBA" id="ARBA00007447"/>
    </source>
</evidence>
<dbReference type="CDD" id="cd05471">
    <property type="entry name" value="pepsin_like"/>
    <property type="match status" value="1"/>
</dbReference>
<keyword evidence="2" id="KW-1015">Disulfide bond</keyword>
<accession>A0AAV7JC71</accession>
<evidence type="ECO:0000256" key="3">
    <source>
        <dbReference type="SAM" id="SignalP"/>
    </source>
</evidence>
<dbReference type="InterPro" id="IPR034164">
    <property type="entry name" value="Pepsin-like_dom"/>
</dbReference>
<keyword evidence="3" id="KW-0732">Signal</keyword>
<dbReference type="SUPFAM" id="SSF50630">
    <property type="entry name" value="Acid proteases"/>
    <property type="match status" value="1"/>
</dbReference>
<dbReference type="GO" id="GO:0006508">
    <property type="term" value="P:proteolysis"/>
    <property type="evidence" value="ECO:0007669"/>
    <property type="project" value="InterPro"/>
</dbReference>
<dbReference type="InterPro" id="IPR033121">
    <property type="entry name" value="PEPTIDASE_A1"/>
</dbReference>
<organism evidence="5 6">
    <name type="scientific">Oopsacas minuta</name>
    <dbReference type="NCBI Taxonomy" id="111878"/>
    <lineage>
        <taxon>Eukaryota</taxon>
        <taxon>Metazoa</taxon>
        <taxon>Porifera</taxon>
        <taxon>Hexactinellida</taxon>
        <taxon>Hexasterophora</taxon>
        <taxon>Lyssacinosida</taxon>
        <taxon>Leucopsacidae</taxon>
        <taxon>Oopsacas</taxon>
    </lineage>
</organism>
<keyword evidence="6" id="KW-1185">Reference proteome</keyword>
<dbReference type="PANTHER" id="PTHR47966">
    <property type="entry name" value="BETA-SITE APP-CLEAVING ENZYME, ISOFORM A-RELATED"/>
    <property type="match status" value="1"/>
</dbReference>
<feature type="chain" id="PRO_5043967143" evidence="3">
    <location>
        <begin position="22"/>
        <end position="383"/>
    </location>
</feature>
<name>A0AAV7JC71_9METZ</name>
<dbReference type="PANTHER" id="PTHR47966:SF51">
    <property type="entry name" value="BETA-SITE APP-CLEAVING ENZYME, ISOFORM A-RELATED"/>
    <property type="match status" value="1"/>
</dbReference>
<reference evidence="5 6" key="1">
    <citation type="journal article" date="2023" name="BMC Biol.">
        <title>The compact genome of the sponge Oopsacas minuta (Hexactinellida) is lacking key metazoan core genes.</title>
        <authorList>
            <person name="Santini S."/>
            <person name="Schenkelaars Q."/>
            <person name="Jourda C."/>
            <person name="Duchesne M."/>
            <person name="Belahbib H."/>
            <person name="Rocher C."/>
            <person name="Selva M."/>
            <person name="Riesgo A."/>
            <person name="Vervoort M."/>
            <person name="Leys S.P."/>
            <person name="Kodjabachian L."/>
            <person name="Le Bivic A."/>
            <person name="Borchiellini C."/>
            <person name="Claverie J.M."/>
            <person name="Renard E."/>
        </authorList>
    </citation>
    <scope>NUCLEOTIDE SEQUENCE [LARGE SCALE GENOMIC DNA]</scope>
    <source>
        <strain evidence="5">SPO-2</strain>
    </source>
</reference>
<dbReference type="InterPro" id="IPR021109">
    <property type="entry name" value="Peptidase_aspartic_dom_sf"/>
</dbReference>
<feature type="signal peptide" evidence="3">
    <location>
        <begin position="1"/>
        <end position="21"/>
    </location>
</feature>
<dbReference type="PRINTS" id="PR00792">
    <property type="entry name" value="PEPSIN"/>
</dbReference>
<evidence type="ECO:0000256" key="2">
    <source>
        <dbReference type="PIRSR" id="PIRSR601461-2"/>
    </source>
</evidence>
<comment type="caution">
    <text evidence="5">The sequence shown here is derived from an EMBL/GenBank/DDBJ whole genome shotgun (WGS) entry which is preliminary data.</text>
</comment>